<sequence length="251" mass="27519">MANGKVEDPQFKNEDTTTEQGQQQPTSSGKSSEEAKAVREGDEVLREMSRSPSVQKERSEQEPPEKGPTPQCRPFPHKTLEDIEDRELTYAMMAKLLLAAAEEHVGKPMRDAGIVALYAKASIWPYSPLSVGCAHRAAKAFARLRLLVGDKLTDLVARKPWIVPEMAAMETKRCGHVVPDGPTARAMAAVDALTYVEQSMALVPLFDGTDLHALQAAAELKTSEIAEDGAVRRRLTYADEDQGVLSSHLLR</sequence>
<reference evidence="2 3" key="1">
    <citation type="submission" date="2024-06" db="EMBL/GenBank/DDBJ databases">
        <authorList>
            <person name="Kraege A."/>
            <person name="Thomma B."/>
        </authorList>
    </citation>
    <scope>NUCLEOTIDE SEQUENCE [LARGE SCALE GENOMIC DNA]</scope>
</reference>
<name>A0ABP1G1A0_9CHLO</name>
<accession>A0ABP1G1A0</accession>
<evidence type="ECO:0000313" key="2">
    <source>
        <dbReference type="EMBL" id="CAL5225981.1"/>
    </source>
</evidence>
<feature type="compositionally biased region" description="Basic and acidic residues" evidence="1">
    <location>
        <begin position="31"/>
        <end position="65"/>
    </location>
</feature>
<comment type="caution">
    <text evidence="2">The sequence shown here is derived from an EMBL/GenBank/DDBJ whole genome shotgun (WGS) entry which is preliminary data.</text>
</comment>
<feature type="region of interest" description="Disordered" evidence="1">
    <location>
        <begin position="1"/>
        <end position="77"/>
    </location>
</feature>
<evidence type="ECO:0000256" key="1">
    <source>
        <dbReference type="SAM" id="MobiDB-lite"/>
    </source>
</evidence>
<dbReference type="Proteomes" id="UP001497392">
    <property type="component" value="Unassembled WGS sequence"/>
</dbReference>
<protein>
    <submittedName>
        <fullName evidence="2">G8783 protein</fullName>
    </submittedName>
</protein>
<gene>
    <name evidence="2" type="primary">g8783</name>
    <name evidence="2" type="ORF">VP750_LOCUS7887</name>
</gene>
<proteinExistence type="predicted"/>
<keyword evidence="3" id="KW-1185">Reference proteome</keyword>
<feature type="compositionally biased region" description="Polar residues" evidence="1">
    <location>
        <begin position="18"/>
        <end position="30"/>
    </location>
</feature>
<evidence type="ECO:0000313" key="3">
    <source>
        <dbReference type="Proteomes" id="UP001497392"/>
    </source>
</evidence>
<feature type="compositionally biased region" description="Basic and acidic residues" evidence="1">
    <location>
        <begin position="1"/>
        <end position="15"/>
    </location>
</feature>
<dbReference type="EMBL" id="CAXHTA020000015">
    <property type="protein sequence ID" value="CAL5225981.1"/>
    <property type="molecule type" value="Genomic_DNA"/>
</dbReference>
<organism evidence="2 3">
    <name type="scientific">Coccomyxa viridis</name>
    <dbReference type="NCBI Taxonomy" id="1274662"/>
    <lineage>
        <taxon>Eukaryota</taxon>
        <taxon>Viridiplantae</taxon>
        <taxon>Chlorophyta</taxon>
        <taxon>core chlorophytes</taxon>
        <taxon>Trebouxiophyceae</taxon>
        <taxon>Trebouxiophyceae incertae sedis</taxon>
        <taxon>Coccomyxaceae</taxon>
        <taxon>Coccomyxa</taxon>
    </lineage>
</organism>